<evidence type="ECO:0000313" key="4">
    <source>
        <dbReference type="Proteomes" id="UP000283841"/>
    </source>
</evidence>
<feature type="compositionally biased region" description="Low complexity" evidence="1">
    <location>
        <begin position="669"/>
        <end position="718"/>
    </location>
</feature>
<dbReference type="VEuPathDB" id="FungiDB:C8Q69DRAFT_188656"/>
<proteinExistence type="predicted"/>
<sequence>MSYPGLPNYPSYQYASGVNEQDTTPQYLPGAPPSSLQSSARGYNTSVYDWQGQTSQEASVKDTRQMGNRWAYAGDQNAYPSTSSQQRLSGNNAQAINPVSYNNPTAALRQSQRALDTPALHSLAYASGLESELLNRQTQGSSPAKTVDTARPRVSRPGQTLNSLNSSAAARPYAPVTHFPPSGHSQSSPQFSAALPSRSPSHSYSPASQIAPNPTTYSQSVYDSGSKSSTPNPPRANPSPVPGTTASYSSRPAWTQAKHTNSREGLSSSQRQDTYLPRTPSLASTSYGMRKDLPPTTTAEDYTSNNATYDATGRQSEQGNSLVSTLPQASASTVQHHTQDTMKYPSIPVESLYTTTDSSHSLSEEAWGNDRFPGQQSPSGAMPSYIDPTQVFNPYRQEYEQMQALRAEEEAKRKQDEAKNTAKQPDTATHSSATSAVDAKGTISEASVSGHQTVASDNQPSKKKPRKRAPRKSAPAGSVSTVKSSAGPREENIDPQLRSQTPQNKTGDADGDMANEMKMMIEKMRQWRSKDPTLFAKLWDDVRKGQGSTPDSSTAPEAPQQTAEPAATLSTAPELSESNASQSDKKRLPSHYIDGLPDLGRFPAQRRQRQSNKVNANETATPKRKLEASSQQTGPSGPPSEGQIATNSLGAQLVQSQQSSQSRPVETLGSTTAGSSAAEVSSASQSAISSAPQPPSQEIVSGSAQQHAPQPQQTTTGTIWPEHTRQAVAQALVQYLNTIPANKGKCASAKEMSALVDKNSSYIELCERIESRGFSLNRGSLARFLLNSVPGINGSASATQPATDPNSRGTLLPPPPTRSAPPAPAPPAPAAPAPVAPPAPAAPPTPTAPPAPAAPPAAVAPPAPAAPPTQTAPPAPAPPPPRPSAAPVSQAPRPYVPPPAPQAHTFVWNSKVPTVHGHPPPVTGLHHRPPALATPPVNTKKSKSVPRPSGPLPGPKEQKARKHLFSEIVDLTSLSDEDEAVRRAEKEPRLESTDPSLGSQPDITVAKAQNHQPSGKSEASQQLHEAQAPAQQGIAGPMAAQSDLSRFAMAGDDATERESLRRRADIVKPINKMEALRRKYYNPKTIARDVLIAAGRHPTERPLNSHLQGLQEIFSAVDFTSDMGTFRWDLVDPGGPPAPVVEPEDILLLPPNFPLGVRSKGAASSSREERDAGSEARPASPANLTQSTHKPSSLSFSQSINDSSPALPKPDKGNAMVTPVPRRRGRPPGSKNKNPTKAAMRGAKVEVAVPVQSSPPRYSIYRCEWENCDAELHDLKTFERHLRKVHAPSTLTCAWLNCPAGKTAFKTNEDLCQHLKQTHVASLAWQLGDGPLVGRTVPVQDFLHGPQGSSITPEAPTVQKKRETGAIVFPTGFTPIRAFNQVRGNASVQEKAREAFRAVEQRMVRIGFALEPSGCELASPHRLFAVSNDEEHVQLKPPGRRVTYQSSVF</sequence>
<feature type="compositionally biased region" description="Polar residues" evidence="1">
    <location>
        <begin position="134"/>
        <end position="144"/>
    </location>
</feature>
<feature type="compositionally biased region" description="Polar residues" evidence="1">
    <location>
        <begin position="352"/>
        <end position="361"/>
    </location>
</feature>
<feature type="compositionally biased region" description="Polar residues" evidence="1">
    <location>
        <begin position="244"/>
        <end position="273"/>
    </location>
</feature>
<keyword evidence="4" id="KW-1185">Reference proteome</keyword>
<feature type="compositionally biased region" description="Polar residues" evidence="1">
    <location>
        <begin position="644"/>
        <end position="654"/>
    </location>
</feature>
<feature type="compositionally biased region" description="Basic and acidic residues" evidence="1">
    <location>
        <begin position="980"/>
        <end position="992"/>
    </location>
</feature>
<evidence type="ECO:0000313" key="3">
    <source>
        <dbReference type="EMBL" id="RWQ91408.1"/>
    </source>
</evidence>
<feature type="region of interest" description="Disordered" evidence="1">
    <location>
        <begin position="1"/>
        <end position="67"/>
    </location>
</feature>
<feature type="compositionally biased region" description="Pro residues" evidence="1">
    <location>
        <begin position="231"/>
        <end position="241"/>
    </location>
</feature>
<feature type="compositionally biased region" description="Basic and acidic residues" evidence="1">
    <location>
        <begin position="407"/>
        <end position="420"/>
    </location>
</feature>
<dbReference type="STRING" id="264951.A0A443HHV7"/>
<feature type="domain" description="C2H2-type" evidence="2">
    <location>
        <begin position="1263"/>
        <end position="1286"/>
    </location>
</feature>
<feature type="compositionally biased region" description="Polar residues" evidence="1">
    <location>
        <begin position="795"/>
        <end position="809"/>
    </location>
</feature>
<feature type="region of interest" description="Disordered" evidence="1">
    <location>
        <begin position="134"/>
        <end position="388"/>
    </location>
</feature>
<dbReference type="Proteomes" id="UP000283841">
    <property type="component" value="Unassembled WGS sequence"/>
</dbReference>
<feature type="compositionally biased region" description="Polar residues" evidence="1">
    <location>
        <begin position="421"/>
        <end position="435"/>
    </location>
</feature>
<feature type="compositionally biased region" description="Polar residues" evidence="1">
    <location>
        <begin position="10"/>
        <end position="26"/>
    </location>
</feature>
<feature type="compositionally biased region" description="Polar residues" evidence="1">
    <location>
        <begin position="569"/>
        <end position="582"/>
    </location>
</feature>
<feature type="compositionally biased region" description="Basic residues" evidence="1">
    <location>
        <begin position="461"/>
        <end position="471"/>
    </location>
</feature>
<feature type="compositionally biased region" description="Polar residues" evidence="1">
    <location>
        <begin position="993"/>
        <end position="1024"/>
    </location>
</feature>
<feature type="compositionally biased region" description="Low complexity" evidence="1">
    <location>
        <begin position="554"/>
        <end position="568"/>
    </location>
</feature>
<name>A0A443HHV7_BYSSP</name>
<gene>
    <name evidence="3" type="ORF">C8Q69DRAFT_188656</name>
</gene>
<feature type="compositionally biased region" description="Polar residues" evidence="1">
    <location>
        <begin position="157"/>
        <end position="168"/>
    </location>
</feature>
<evidence type="ECO:0000259" key="2">
    <source>
        <dbReference type="PROSITE" id="PS00028"/>
    </source>
</evidence>
<evidence type="ECO:0000256" key="1">
    <source>
        <dbReference type="SAM" id="MobiDB-lite"/>
    </source>
</evidence>
<dbReference type="GeneID" id="39595231"/>
<feature type="region of interest" description="Disordered" evidence="1">
    <location>
        <begin position="795"/>
        <end position="1036"/>
    </location>
</feature>
<feature type="compositionally biased region" description="Polar residues" evidence="1">
    <location>
        <begin position="295"/>
        <end position="336"/>
    </location>
</feature>
<feature type="compositionally biased region" description="Polar residues" evidence="1">
    <location>
        <begin position="34"/>
        <end position="58"/>
    </location>
</feature>
<reference evidence="3 4" key="1">
    <citation type="journal article" date="2018" name="Front. Microbiol.">
        <title>Genomic and genetic insights into a cosmopolitan fungus, Paecilomyces variotii (Eurotiales).</title>
        <authorList>
            <person name="Urquhart A.S."/>
            <person name="Mondo S.J."/>
            <person name="Makela M.R."/>
            <person name="Hane J.K."/>
            <person name="Wiebenga A."/>
            <person name="He G."/>
            <person name="Mihaltcheva S."/>
            <person name="Pangilinan J."/>
            <person name="Lipzen A."/>
            <person name="Barry K."/>
            <person name="de Vries R.P."/>
            <person name="Grigoriev I.V."/>
            <person name="Idnurm A."/>
        </authorList>
    </citation>
    <scope>NUCLEOTIDE SEQUENCE [LARGE SCALE GENOMIC DNA]</scope>
    <source>
        <strain evidence="3 4">CBS 101075</strain>
    </source>
</reference>
<comment type="caution">
    <text evidence="3">The sequence shown here is derived from an EMBL/GenBank/DDBJ whole genome shotgun (WGS) entry which is preliminary data.</text>
</comment>
<feature type="compositionally biased region" description="Polar residues" evidence="1">
    <location>
        <begin position="444"/>
        <end position="459"/>
    </location>
</feature>
<protein>
    <recommendedName>
        <fullName evidence="2">C2H2-type domain-containing protein</fullName>
    </recommendedName>
</protein>
<feature type="compositionally biased region" description="Low complexity" evidence="1">
    <location>
        <begin position="629"/>
        <end position="643"/>
    </location>
</feature>
<dbReference type="PROSITE" id="PS00028">
    <property type="entry name" value="ZINC_FINGER_C2H2_1"/>
    <property type="match status" value="1"/>
</dbReference>
<feature type="region of interest" description="Disordered" evidence="1">
    <location>
        <begin position="538"/>
        <end position="718"/>
    </location>
</feature>
<accession>A0A443HHV7</accession>
<feature type="compositionally biased region" description="Polar residues" evidence="1">
    <location>
        <begin position="1182"/>
        <end position="1204"/>
    </location>
</feature>
<dbReference type="RefSeq" id="XP_028481053.1">
    <property type="nucleotide sequence ID" value="XM_028625954.1"/>
</dbReference>
<dbReference type="Gene3D" id="3.30.160.60">
    <property type="entry name" value="Classic Zinc Finger"/>
    <property type="match status" value="1"/>
</dbReference>
<feature type="compositionally biased region" description="Polar residues" evidence="1">
    <location>
        <begin position="611"/>
        <end position="620"/>
    </location>
</feature>
<feature type="compositionally biased region" description="Polar residues" evidence="1">
    <location>
        <begin position="497"/>
        <end position="506"/>
    </location>
</feature>
<feature type="compositionally biased region" description="Low complexity" evidence="1">
    <location>
        <begin position="1026"/>
        <end position="1036"/>
    </location>
</feature>
<dbReference type="SMART" id="SM00355">
    <property type="entry name" value="ZnF_C2H2"/>
    <property type="match status" value="2"/>
</dbReference>
<dbReference type="EMBL" id="RCNU01000021">
    <property type="protein sequence ID" value="RWQ91408.1"/>
    <property type="molecule type" value="Genomic_DNA"/>
</dbReference>
<feature type="compositionally biased region" description="Polar residues" evidence="1">
    <location>
        <begin position="210"/>
        <end position="227"/>
    </location>
</feature>
<feature type="compositionally biased region" description="Pro residues" evidence="1">
    <location>
        <begin position="812"/>
        <end position="884"/>
    </location>
</feature>
<dbReference type="InterPro" id="IPR013087">
    <property type="entry name" value="Znf_C2H2_type"/>
</dbReference>
<feature type="region of interest" description="Disordered" evidence="1">
    <location>
        <begin position="1158"/>
        <end position="1242"/>
    </location>
</feature>
<feature type="region of interest" description="Disordered" evidence="1">
    <location>
        <begin position="407"/>
        <end position="511"/>
    </location>
</feature>
<organism evidence="3 4">
    <name type="scientific">Byssochlamys spectabilis</name>
    <name type="common">Paecilomyces variotii</name>
    <dbReference type="NCBI Taxonomy" id="264951"/>
    <lineage>
        <taxon>Eukaryota</taxon>
        <taxon>Fungi</taxon>
        <taxon>Dikarya</taxon>
        <taxon>Ascomycota</taxon>
        <taxon>Pezizomycotina</taxon>
        <taxon>Eurotiomycetes</taxon>
        <taxon>Eurotiomycetidae</taxon>
        <taxon>Eurotiales</taxon>
        <taxon>Thermoascaceae</taxon>
        <taxon>Paecilomyces</taxon>
    </lineage>
</organism>
<feature type="compositionally biased region" description="Low complexity" evidence="1">
    <location>
        <begin position="196"/>
        <end position="208"/>
    </location>
</feature>